<evidence type="ECO:0000313" key="2">
    <source>
        <dbReference type="Proteomes" id="UP000270411"/>
    </source>
</evidence>
<dbReference type="RefSeq" id="WP_124684696.1">
    <property type="nucleotide sequence ID" value="NZ_CP033969.1"/>
</dbReference>
<accession>A0A3G8H3E7</accession>
<organism evidence="1 2">
    <name type="scientific">Cupriavidus pauculus</name>
    <dbReference type="NCBI Taxonomy" id="82633"/>
    <lineage>
        <taxon>Bacteria</taxon>
        <taxon>Pseudomonadati</taxon>
        <taxon>Pseudomonadota</taxon>
        <taxon>Betaproteobacteria</taxon>
        <taxon>Burkholderiales</taxon>
        <taxon>Burkholderiaceae</taxon>
        <taxon>Cupriavidus</taxon>
    </lineage>
</organism>
<dbReference type="KEGG" id="cpau:EHF44_16805"/>
<reference evidence="2" key="1">
    <citation type="submission" date="2018-11" db="EMBL/GenBank/DDBJ databases">
        <title>FDA dAtabase for Regulatory Grade micrObial Sequences (FDA-ARGOS): Supporting development and validation of Infectious Disease Dx tests.</title>
        <authorList>
            <person name="Goldberg B."/>
            <person name="Campos J."/>
            <person name="Tallon L."/>
            <person name="Sadzewicz L."/>
            <person name="Zhao X."/>
            <person name="Vavikolanu K."/>
            <person name="Mehta A."/>
            <person name="Aluvathingal J."/>
            <person name="Nadendla S."/>
            <person name="Geyer C."/>
            <person name="Nandy P."/>
            <person name="Yan Y."/>
            <person name="Sichtig H."/>
        </authorList>
    </citation>
    <scope>NUCLEOTIDE SEQUENCE [LARGE SCALE GENOMIC DNA]</scope>
    <source>
        <strain evidence="2">FDAARGOS_614</strain>
    </source>
</reference>
<dbReference type="AlphaFoldDB" id="A0A3G8H3E7"/>
<protein>
    <submittedName>
        <fullName evidence="1">Uncharacterized protein</fullName>
    </submittedName>
</protein>
<proteinExistence type="predicted"/>
<gene>
    <name evidence="1" type="ORF">EHF44_16805</name>
</gene>
<dbReference type="Proteomes" id="UP000270411">
    <property type="component" value="Chromosome 1"/>
</dbReference>
<name>A0A3G8H3E7_9BURK</name>
<sequence>MELTEALRIAQAALLDTPGIVLNRKTGLAHVLPGAADDLYARADAYNLLARHVAALEGCGK</sequence>
<dbReference type="EMBL" id="CP033969">
    <property type="protein sequence ID" value="AZG14944.1"/>
    <property type="molecule type" value="Genomic_DNA"/>
</dbReference>
<evidence type="ECO:0000313" key="1">
    <source>
        <dbReference type="EMBL" id="AZG14944.1"/>
    </source>
</evidence>